<evidence type="ECO:0000313" key="1">
    <source>
        <dbReference type="EMBL" id="REE98999.1"/>
    </source>
</evidence>
<accession>A0A3D9SSP7</accession>
<dbReference type="EMBL" id="QTTT01000001">
    <property type="protein sequence ID" value="REE98999.1"/>
    <property type="molecule type" value="Genomic_DNA"/>
</dbReference>
<dbReference type="AlphaFoldDB" id="A0A3D9SSP7"/>
<keyword evidence="2" id="KW-1185">Reference proteome</keyword>
<evidence type="ECO:0000313" key="2">
    <source>
        <dbReference type="Proteomes" id="UP000256661"/>
    </source>
</evidence>
<proteinExistence type="predicted"/>
<dbReference type="RefSeq" id="WP_211328696.1">
    <property type="nucleotide sequence ID" value="NZ_QTTT01000001.1"/>
</dbReference>
<comment type="caution">
    <text evidence="1">The sequence shown here is derived from an EMBL/GenBank/DDBJ whole genome shotgun (WGS) entry which is preliminary data.</text>
</comment>
<protein>
    <submittedName>
        <fullName evidence="1">Uncharacterized protein</fullName>
    </submittedName>
</protein>
<dbReference type="Proteomes" id="UP000256661">
    <property type="component" value="Unassembled WGS sequence"/>
</dbReference>
<reference evidence="1 2" key="1">
    <citation type="submission" date="2018-08" db="EMBL/GenBank/DDBJ databases">
        <title>Sequencing the genomes of 1000 actinobacteria strains.</title>
        <authorList>
            <person name="Klenk H.-P."/>
        </authorList>
    </citation>
    <scope>NUCLEOTIDE SEQUENCE [LARGE SCALE GENOMIC DNA]</scope>
    <source>
        <strain evidence="1 2">DSM 43927</strain>
    </source>
</reference>
<gene>
    <name evidence="1" type="ORF">DFJ69_4498</name>
</gene>
<sequence length="378" mass="41079">MLVHPTGPFARRFPLVARTRPACVPLERRVADLCDRAARAESTDDLTEAAAVHNQAALIASDCGLPDLARRWCHQQADIYLRARPLNAQTTRLALEPIINLARLYIREGQGERAFEVMDTLFAAVSAQTSATIDGIDIPADLTDSPHTHGQIRSWLWAVLLATGGRGLTTAGHWTRALNRLEQYKGVGQRMLDGRQIAVIAHAVSGDTDRALTLLADTTPGQPWENAVTACLTIHCQEDPGSEDLDALLASYHDLEESEPGLTVFHTRLGLSFVDALHTIDTPAAHRHATHIATKVIDHATATQDGYAARDVLTHTRCRARLTDIRARELTDLVNACALDQSALPPPLLADLTTALAIAESITTSKTLGPTSPERDLR</sequence>
<name>A0A3D9SSP7_9ACTN</name>
<organism evidence="1 2">
    <name type="scientific">Thermomonospora umbrina</name>
    <dbReference type="NCBI Taxonomy" id="111806"/>
    <lineage>
        <taxon>Bacteria</taxon>
        <taxon>Bacillati</taxon>
        <taxon>Actinomycetota</taxon>
        <taxon>Actinomycetes</taxon>
        <taxon>Streptosporangiales</taxon>
        <taxon>Thermomonosporaceae</taxon>
        <taxon>Thermomonospora</taxon>
    </lineage>
</organism>